<comment type="catalytic activity">
    <reaction evidence="5 8">
        <text>L-proline + NADP(+) = (S)-1-pyrroline-5-carboxylate + NADPH + 2 H(+)</text>
        <dbReference type="Rhea" id="RHEA:14109"/>
        <dbReference type="ChEBI" id="CHEBI:15378"/>
        <dbReference type="ChEBI" id="CHEBI:17388"/>
        <dbReference type="ChEBI" id="CHEBI:57783"/>
        <dbReference type="ChEBI" id="CHEBI:58349"/>
        <dbReference type="ChEBI" id="CHEBI:60039"/>
        <dbReference type="EC" id="1.5.1.2"/>
    </reaction>
</comment>
<evidence type="ECO:0000256" key="2">
    <source>
        <dbReference type="ARBA" id="ARBA00022857"/>
    </source>
</evidence>
<dbReference type="AlphaFoldDB" id="A0A2S8ID50"/>
<dbReference type="UniPathway" id="UPA00098">
    <property type="reaction ID" value="UER00361"/>
</dbReference>
<accession>A0A2S8ID50</accession>
<evidence type="ECO:0000313" key="11">
    <source>
        <dbReference type="EMBL" id="PQP12668.1"/>
    </source>
</evidence>
<reference evidence="12" key="1">
    <citation type="submission" date="2018-02" db="EMBL/GenBank/DDBJ databases">
        <title>Draft genome sequencing of Rhodococcus opacus KU647198.</title>
        <authorList>
            <person name="Zheng B.-X."/>
        </authorList>
    </citation>
    <scope>NUCLEOTIDE SEQUENCE [LARGE SCALE GENOMIC DNA]</scope>
    <source>
        <strain evidence="12">04-OD7</strain>
    </source>
</reference>
<dbReference type="NCBIfam" id="TIGR00112">
    <property type="entry name" value="proC"/>
    <property type="match status" value="1"/>
</dbReference>
<dbReference type="GO" id="GO:0005737">
    <property type="term" value="C:cytoplasm"/>
    <property type="evidence" value="ECO:0007669"/>
    <property type="project" value="UniProtKB-SubCell"/>
</dbReference>
<dbReference type="Proteomes" id="UP000239290">
    <property type="component" value="Unassembled WGS sequence"/>
</dbReference>
<dbReference type="PANTHER" id="PTHR11645">
    <property type="entry name" value="PYRROLINE-5-CARBOXYLATE REDUCTASE"/>
    <property type="match status" value="1"/>
</dbReference>
<dbReference type="HAMAP" id="MF_01925">
    <property type="entry name" value="P5C_reductase"/>
    <property type="match status" value="1"/>
</dbReference>
<keyword evidence="2 5" id="KW-0521">NADP</keyword>
<dbReference type="FunFam" id="1.10.3730.10:FF:000001">
    <property type="entry name" value="Pyrroline-5-carboxylate reductase"/>
    <property type="match status" value="1"/>
</dbReference>
<dbReference type="SUPFAM" id="SSF51735">
    <property type="entry name" value="NAD(P)-binding Rossmann-fold domains"/>
    <property type="match status" value="1"/>
</dbReference>
<keyword evidence="5 8" id="KW-0641">Proline biosynthesis</keyword>
<evidence type="ECO:0000256" key="5">
    <source>
        <dbReference type="HAMAP-Rule" id="MF_01925"/>
    </source>
</evidence>
<keyword evidence="5" id="KW-0963">Cytoplasm</keyword>
<dbReference type="Pfam" id="PF03807">
    <property type="entry name" value="F420_oxidored"/>
    <property type="match status" value="1"/>
</dbReference>
<dbReference type="PIRSF" id="PIRSF000193">
    <property type="entry name" value="Pyrrol-5-carb_rd"/>
    <property type="match status" value="1"/>
</dbReference>
<gene>
    <name evidence="5 11" type="primary">proC</name>
    <name evidence="11" type="ORF">C5613_42540</name>
</gene>
<dbReference type="Pfam" id="PF14748">
    <property type="entry name" value="P5CR_dimer"/>
    <property type="match status" value="1"/>
</dbReference>
<proteinExistence type="inferred from homology"/>
<dbReference type="PROSITE" id="PS00521">
    <property type="entry name" value="P5CR"/>
    <property type="match status" value="1"/>
</dbReference>
<feature type="domain" description="Pyrroline-5-carboxylate reductase dimerisation" evidence="10">
    <location>
        <begin position="168"/>
        <end position="272"/>
    </location>
</feature>
<evidence type="ECO:0000256" key="4">
    <source>
        <dbReference type="ARBA" id="ARBA00058118"/>
    </source>
</evidence>
<evidence type="ECO:0000256" key="7">
    <source>
        <dbReference type="PIRSR" id="PIRSR000193-1"/>
    </source>
</evidence>
<dbReference type="Gene3D" id="1.10.3730.10">
    <property type="entry name" value="ProC C-terminal domain-like"/>
    <property type="match status" value="1"/>
</dbReference>
<evidence type="ECO:0000259" key="10">
    <source>
        <dbReference type="Pfam" id="PF14748"/>
    </source>
</evidence>
<evidence type="ECO:0000256" key="1">
    <source>
        <dbReference type="ARBA" id="ARBA00005525"/>
    </source>
</evidence>
<dbReference type="PANTHER" id="PTHR11645:SF0">
    <property type="entry name" value="PYRROLINE-5-CARBOXYLATE REDUCTASE 3"/>
    <property type="match status" value="1"/>
</dbReference>
<comment type="pathway">
    <text evidence="5 8">Amino-acid biosynthesis; L-proline biosynthesis; L-proline from L-glutamate 5-semialdehyde: step 1/1.</text>
</comment>
<dbReference type="EMBL" id="PUIO01000104">
    <property type="protein sequence ID" value="PQP12668.1"/>
    <property type="molecule type" value="Genomic_DNA"/>
</dbReference>
<dbReference type="InterPro" id="IPR053790">
    <property type="entry name" value="P5CR-like_CS"/>
</dbReference>
<comment type="caution">
    <text evidence="11">The sequence shown here is derived from an EMBL/GenBank/DDBJ whole genome shotgun (WGS) entry which is preliminary data.</text>
</comment>
<evidence type="ECO:0000256" key="6">
    <source>
        <dbReference type="NCBIfam" id="TIGR00112"/>
    </source>
</evidence>
<name>A0A2S8ID50_RHOOP</name>
<dbReference type="InterPro" id="IPR008927">
    <property type="entry name" value="6-PGluconate_DH-like_C_sf"/>
</dbReference>
<comment type="similarity">
    <text evidence="1 5 8">Belongs to the pyrroline-5-carboxylate reductase family.</text>
</comment>
<dbReference type="InterPro" id="IPR036291">
    <property type="entry name" value="NAD(P)-bd_dom_sf"/>
</dbReference>
<evidence type="ECO:0000256" key="8">
    <source>
        <dbReference type="RuleBase" id="RU003903"/>
    </source>
</evidence>
<dbReference type="InterPro" id="IPR029036">
    <property type="entry name" value="P5CR_dimer"/>
</dbReference>
<comment type="catalytic activity">
    <reaction evidence="5">
        <text>L-proline + NAD(+) = (S)-1-pyrroline-5-carboxylate + NADH + 2 H(+)</text>
        <dbReference type="Rhea" id="RHEA:14105"/>
        <dbReference type="ChEBI" id="CHEBI:15378"/>
        <dbReference type="ChEBI" id="CHEBI:17388"/>
        <dbReference type="ChEBI" id="CHEBI:57540"/>
        <dbReference type="ChEBI" id="CHEBI:57945"/>
        <dbReference type="ChEBI" id="CHEBI:60039"/>
        <dbReference type="EC" id="1.5.1.2"/>
    </reaction>
</comment>
<keyword evidence="3 5" id="KW-0560">Oxidoreductase</keyword>
<dbReference type="GO" id="GO:0004735">
    <property type="term" value="F:pyrroline-5-carboxylate reductase activity"/>
    <property type="evidence" value="ECO:0007669"/>
    <property type="project" value="UniProtKB-UniRule"/>
</dbReference>
<protein>
    <recommendedName>
        <fullName evidence="5 6">Pyrroline-5-carboxylate reductase</fullName>
        <shortName evidence="5">P5C reductase</shortName>
        <shortName evidence="5">P5CR</shortName>
        <ecNumber evidence="5 6">1.5.1.2</ecNumber>
    </recommendedName>
    <alternativeName>
        <fullName evidence="5">PCA reductase</fullName>
    </alternativeName>
</protein>
<dbReference type="EC" id="1.5.1.2" evidence="5 6"/>
<comment type="subcellular location">
    <subcellularLocation>
        <location evidence="5">Cytoplasm</location>
    </subcellularLocation>
</comment>
<dbReference type="InterPro" id="IPR000304">
    <property type="entry name" value="Pyrroline-COOH_reductase"/>
</dbReference>
<dbReference type="InterPro" id="IPR028939">
    <property type="entry name" value="P5C_Rdtase_cat_N"/>
</dbReference>
<dbReference type="GO" id="GO:0055129">
    <property type="term" value="P:L-proline biosynthetic process"/>
    <property type="evidence" value="ECO:0007669"/>
    <property type="project" value="UniProtKB-UniRule"/>
</dbReference>
<keyword evidence="5 8" id="KW-0028">Amino-acid biosynthesis</keyword>
<evidence type="ECO:0000256" key="3">
    <source>
        <dbReference type="ARBA" id="ARBA00023002"/>
    </source>
</evidence>
<dbReference type="Gene3D" id="3.40.50.720">
    <property type="entry name" value="NAD(P)-binding Rossmann-like Domain"/>
    <property type="match status" value="1"/>
</dbReference>
<feature type="binding site" evidence="7">
    <location>
        <begin position="73"/>
        <end position="76"/>
    </location>
    <ligand>
        <name>NADP(+)</name>
        <dbReference type="ChEBI" id="CHEBI:58349"/>
    </ligand>
</feature>
<comment type="function">
    <text evidence="4 5">Catalyzes the reduction of 1-pyrroline-5-carboxylate (PCA) to L-proline.</text>
</comment>
<organism evidence="11 12">
    <name type="scientific">Rhodococcus opacus</name>
    <name type="common">Nocardia opaca</name>
    <dbReference type="NCBI Taxonomy" id="37919"/>
    <lineage>
        <taxon>Bacteria</taxon>
        <taxon>Bacillati</taxon>
        <taxon>Actinomycetota</taxon>
        <taxon>Actinomycetes</taxon>
        <taxon>Mycobacteriales</taxon>
        <taxon>Nocardiaceae</taxon>
        <taxon>Rhodococcus</taxon>
    </lineage>
</organism>
<sequence length="288" mass="29836">MSWETLCVRVTVIGVGRIGEALVAGLCRAGTSAESITVVGRSMDRTFDVAHRHGVRVADLRNLPGECDVLVVAVKPQQIEGVLTNVGSALRGSALRPVVLSVVAGVATKRIEQFLPSVVPVVRAMPNTPMTVGAAVTAIARGAAATEHDLRLVESVLESVGEVLRVPEDQLDAVTAVSGSGPAYVFLVAEMMIDAAMTLGLDRVTADRLVTGTLAGSSAMLGVGDVGPVQLRAAVTSPAGTTAAALEVFEQSDIRRTFRGALTAARDRSVELSGVVRPPLTPASADQR</sequence>
<feature type="domain" description="Pyrroline-5-carboxylate reductase catalytic N-terminal" evidence="9">
    <location>
        <begin position="9"/>
        <end position="104"/>
    </location>
</feature>
<evidence type="ECO:0000259" key="9">
    <source>
        <dbReference type="Pfam" id="PF03807"/>
    </source>
</evidence>
<dbReference type="SUPFAM" id="SSF48179">
    <property type="entry name" value="6-phosphogluconate dehydrogenase C-terminal domain-like"/>
    <property type="match status" value="1"/>
</dbReference>
<evidence type="ECO:0000313" key="12">
    <source>
        <dbReference type="Proteomes" id="UP000239290"/>
    </source>
</evidence>